<feature type="region of interest" description="Disordered" evidence="1">
    <location>
        <begin position="328"/>
        <end position="352"/>
    </location>
</feature>
<feature type="compositionally biased region" description="Basic and acidic residues" evidence="1">
    <location>
        <begin position="371"/>
        <end position="381"/>
    </location>
</feature>
<dbReference type="Gene3D" id="1.10.510.10">
    <property type="entry name" value="Transferase(Phosphotransferase) domain 1"/>
    <property type="match status" value="1"/>
</dbReference>
<accession>A0ABQ7K2H0</accession>
<evidence type="ECO:0000313" key="3">
    <source>
        <dbReference type="EMBL" id="KAG0289800.1"/>
    </source>
</evidence>
<dbReference type="SUPFAM" id="SSF56112">
    <property type="entry name" value="Protein kinase-like (PK-like)"/>
    <property type="match status" value="1"/>
</dbReference>
<evidence type="ECO:0000313" key="4">
    <source>
        <dbReference type="Proteomes" id="UP001194696"/>
    </source>
</evidence>
<dbReference type="SMART" id="SM00220">
    <property type="entry name" value="S_TKc"/>
    <property type="match status" value="1"/>
</dbReference>
<feature type="domain" description="Protein kinase" evidence="2">
    <location>
        <begin position="1"/>
        <end position="248"/>
    </location>
</feature>
<dbReference type="InterPro" id="IPR011009">
    <property type="entry name" value="Kinase-like_dom_sf"/>
</dbReference>
<evidence type="ECO:0000256" key="1">
    <source>
        <dbReference type="SAM" id="MobiDB-lite"/>
    </source>
</evidence>
<organism evidence="3 4">
    <name type="scientific">Linnemannia gamsii</name>
    <dbReference type="NCBI Taxonomy" id="64522"/>
    <lineage>
        <taxon>Eukaryota</taxon>
        <taxon>Fungi</taxon>
        <taxon>Fungi incertae sedis</taxon>
        <taxon>Mucoromycota</taxon>
        <taxon>Mortierellomycotina</taxon>
        <taxon>Mortierellomycetes</taxon>
        <taxon>Mortierellales</taxon>
        <taxon>Mortierellaceae</taxon>
        <taxon>Linnemannia</taxon>
    </lineage>
</organism>
<dbReference type="InterPro" id="IPR000719">
    <property type="entry name" value="Prot_kinase_dom"/>
</dbReference>
<proteinExistence type="predicted"/>
<protein>
    <recommendedName>
        <fullName evidence="2">Protein kinase domain-containing protein</fullName>
    </recommendedName>
</protein>
<sequence length="538" mass="59920">MTERANILKEVQIMRQLKHQGIVELHEFSESDDHYFLVLELAPGGELFHRIVKLTYFSEELTRHVIVQVAQAIRYLHEEKGVIHRDIKPENILFEPIPIIPSPPGFKPDEEDKEDEGIFQPGVGGGGIGLVKIADFGLSKVVWDEQTMTPCGTVGYTAPEIVKDERYSKSVDMWAMGCVLYTLLCGFPPFYDESIQALTEKVARGQYTFLSPWWDEISNEVKDLITHLLCVDPNERYTIDQFLAHPWIKAGEQSVPGKMEDVLSSAASEITVTSPAPAFAGNKILANVAAMTPDYGTPRTPYKRRAENPLSPGIGLREVFDVSNAVHRMEEESRRRHAPQPSSGLQQAVDTHQRQAFMTQLNEEDEDEYYEDHSMSSDEHSGSGLSEDEAMAAGINDVHIQSGGSGQDLSDLQRQQQEYQRAQERIAAEKHRKYLRKQQQAGEAIPYSATTSTPSSGVHARSGKAISTSTTVSTIASSSTMASSASSTSRRRRAGFELNMNQATLLKRRAKNGESALHQTVEQQDQMLMRHHAPAVAV</sequence>
<evidence type="ECO:0000259" key="2">
    <source>
        <dbReference type="PROSITE" id="PS50011"/>
    </source>
</evidence>
<dbReference type="Proteomes" id="UP001194696">
    <property type="component" value="Unassembled WGS sequence"/>
</dbReference>
<feature type="region of interest" description="Disordered" evidence="1">
    <location>
        <begin position="366"/>
        <end position="385"/>
    </location>
</feature>
<dbReference type="InterPro" id="IPR008271">
    <property type="entry name" value="Ser/Thr_kinase_AS"/>
</dbReference>
<name>A0ABQ7K2H0_9FUNG</name>
<dbReference type="PROSITE" id="PS00108">
    <property type="entry name" value="PROTEIN_KINASE_ST"/>
    <property type="match status" value="1"/>
</dbReference>
<dbReference type="EMBL" id="JAAAIM010000327">
    <property type="protein sequence ID" value="KAG0289800.1"/>
    <property type="molecule type" value="Genomic_DNA"/>
</dbReference>
<feature type="compositionally biased region" description="Polar residues" evidence="1">
    <location>
        <begin position="340"/>
        <end position="352"/>
    </location>
</feature>
<dbReference type="PROSITE" id="PS50011">
    <property type="entry name" value="PROTEIN_KINASE_DOM"/>
    <property type="match status" value="1"/>
</dbReference>
<dbReference type="PANTHER" id="PTHR24347">
    <property type="entry name" value="SERINE/THREONINE-PROTEIN KINASE"/>
    <property type="match status" value="1"/>
</dbReference>
<reference evidence="3 4" key="1">
    <citation type="journal article" date="2020" name="Fungal Divers.">
        <title>Resolving the Mortierellaceae phylogeny through synthesis of multi-gene phylogenetics and phylogenomics.</title>
        <authorList>
            <person name="Vandepol N."/>
            <person name="Liber J."/>
            <person name="Desiro A."/>
            <person name="Na H."/>
            <person name="Kennedy M."/>
            <person name="Barry K."/>
            <person name="Grigoriev I.V."/>
            <person name="Miller A.N."/>
            <person name="O'Donnell K."/>
            <person name="Stajich J.E."/>
            <person name="Bonito G."/>
        </authorList>
    </citation>
    <scope>NUCLEOTIDE SEQUENCE [LARGE SCALE GENOMIC DNA]</scope>
    <source>
        <strain evidence="3 4">AD045</strain>
    </source>
</reference>
<dbReference type="Pfam" id="PF00069">
    <property type="entry name" value="Pkinase"/>
    <property type="match status" value="1"/>
</dbReference>
<keyword evidence="4" id="KW-1185">Reference proteome</keyword>
<comment type="caution">
    <text evidence="3">The sequence shown here is derived from an EMBL/GenBank/DDBJ whole genome shotgun (WGS) entry which is preliminary data.</text>
</comment>
<dbReference type="Gene3D" id="3.30.200.20">
    <property type="entry name" value="Phosphorylase Kinase, domain 1"/>
    <property type="match status" value="1"/>
</dbReference>
<gene>
    <name evidence="3" type="ORF">BGZ96_006710</name>
</gene>
<feature type="region of interest" description="Disordered" evidence="1">
    <location>
        <begin position="399"/>
        <end position="465"/>
    </location>
</feature>